<organism evidence="3 4">
    <name type="scientific">Paralvinella palmiformis</name>
    <dbReference type="NCBI Taxonomy" id="53620"/>
    <lineage>
        <taxon>Eukaryota</taxon>
        <taxon>Metazoa</taxon>
        <taxon>Spiralia</taxon>
        <taxon>Lophotrochozoa</taxon>
        <taxon>Annelida</taxon>
        <taxon>Polychaeta</taxon>
        <taxon>Sedentaria</taxon>
        <taxon>Canalipalpata</taxon>
        <taxon>Terebellida</taxon>
        <taxon>Terebelliformia</taxon>
        <taxon>Alvinellidae</taxon>
        <taxon>Paralvinella</taxon>
    </lineage>
</organism>
<evidence type="ECO:0000256" key="1">
    <source>
        <dbReference type="SAM" id="SignalP"/>
    </source>
</evidence>
<dbReference type="GO" id="GO:0005789">
    <property type="term" value="C:endoplasmic reticulum membrane"/>
    <property type="evidence" value="ECO:0007669"/>
    <property type="project" value="TreeGrafter"/>
</dbReference>
<keyword evidence="4" id="KW-1185">Reference proteome</keyword>
<dbReference type="InterPro" id="IPR006342">
    <property type="entry name" value="FkbM_mtfrase"/>
</dbReference>
<gene>
    <name evidence="3" type="ORF">LSH36_107g05099</name>
</gene>
<dbReference type="Proteomes" id="UP001208570">
    <property type="component" value="Unassembled WGS sequence"/>
</dbReference>
<dbReference type="GO" id="GO:0006888">
    <property type="term" value="P:endoplasmic reticulum to Golgi vesicle-mediated transport"/>
    <property type="evidence" value="ECO:0007669"/>
    <property type="project" value="TreeGrafter"/>
</dbReference>
<dbReference type="InterPro" id="IPR053202">
    <property type="entry name" value="EGF_Rcpt_Signaling_Reg"/>
</dbReference>
<dbReference type="SUPFAM" id="SSF53335">
    <property type="entry name" value="S-adenosyl-L-methionine-dependent methyltransferases"/>
    <property type="match status" value="1"/>
</dbReference>
<evidence type="ECO:0000313" key="3">
    <source>
        <dbReference type="EMBL" id="KAK2161950.1"/>
    </source>
</evidence>
<comment type="caution">
    <text evidence="3">The sequence shown here is derived from an EMBL/GenBank/DDBJ whole genome shotgun (WGS) entry which is preliminary data.</text>
</comment>
<dbReference type="GO" id="GO:0005886">
    <property type="term" value="C:plasma membrane"/>
    <property type="evidence" value="ECO:0007669"/>
    <property type="project" value="TreeGrafter"/>
</dbReference>
<name>A0AAD9N9L6_9ANNE</name>
<dbReference type="Gene3D" id="3.40.50.150">
    <property type="entry name" value="Vaccinia Virus protein VP39"/>
    <property type="match status" value="1"/>
</dbReference>
<evidence type="ECO:0000313" key="4">
    <source>
        <dbReference type="Proteomes" id="UP001208570"/>
    </source>
</evidence>
<feature type="chain" id="PRO_5041937328" description="Methyltransferase FkbM domain-containing protein" evidence="1">
    <location>
        <begin position="22"/>
        <end position="309"/>
    </location>
</feature>
<dbReference type="InterPro" id="IPR029063">
    <property type="entry name" value="SAM-dependent_MTases_sf"/>
</dbReference>
<sequence>MAVTRLLLTSLTLFVALLVLAFEFSDYARPPRTRFSSLKGNMSCHGVIRSPEEWRPPLTPDWLQDLAQDVPELVRHVCDEWVLPPSTGERRLLQPEREHYSQRGQSEFVDELLNHKTNGFFVESGAFDGEELSNSLFFEKSRNWTGLLVEPNPSSFLSLLEKRRRAYMVNACLSPKTKSLVTPFTMSELIGGLSDYMEQTHKVRIEQESNEAVPIVNVQCFPLYSILKAIGVTHIDYFSLDVEGAELEILFTLPLDQITVDVFSIEYVVTNNQQASDRKLEIIKKYLVDSHGYRIVQIGEGEDVILKKF</sequence>
<dbReference type="Pfam" id="PF05050">
    <property type="entry name" value="Methyltransf_21"/>
    <property type="match status" value="1"/>
</dbReference>
<protein>
    <recommendedName>
        <fullName evidence="2">Methyltransferase FkbM domain-containing protein</fullName>
    </recommendedName>
</protein>
<accession>A0AAD9N9L6</accession>
<feature type="domain" description="Methyltransferase FkbM" evidence="2">
    <location>
        <begin position="125"/>
        <end position="295"/>
    </location>
</feature>
<evidence type="ECO:0000259" key="2">
    <source>
        <dbReference type="Pfam" id="PF05050"/>
    </source>
</evidence>
<keyword evidence="1" id="KW-0732">Signal</keyword>
<proteinExistence type="predicted"/>
<dbReference type="PANTHER" id="PTHR34009">
    <property type="entry name" value="PROTEIN STAR"/>
    <property type="match status" value="1"/>
</dbReference>
<dbReference type="GO" id="GO:0016197">
    <property type="term" value="P:endosomal transport"/>
    <property type="evidence" value="ECO:0007669"/>
    <property type="project" value="TreeGrafter"/>
</dbReference>
<feature type="signal peptide" evidence="1">
    <location>
        <begin position="1"/>
        <end position="21"/>
    </location>
</feature>
<dbReference type="PANTHER" id="PTHR34009:SF2">
    <property type="entry name" value="PROTEIN STAR"/>
    <property type="match status" value="1"/>
</dbReference>
<dbReference type="AlphaFoldDB" id="A0AAD9N9L6"/>
<dbReference type="GO" id="GO:0005794">
    <property type="term" value="C:Golgi apparatus"/>
    <property type="evidence" value="ECO:0007669"/>
    <property type="project" value="TreeGrafter"/>
</dbReference>
<reference evidence="3" key="1">
    <citation type="journal article" date="2023" name="Mol. Biol. Evol.">
        <title>Third-Generation Sequencing Reveals the Adaptive Role of the Epigenome in Three Deep-Sea Polychaetes.</title>
        <authorList>
            <person name="Perez M."/>
            <person name="Aroh O."/>
            <person name="Sun Y."/>
            <person name="Lan Y."/>
            <person name="Juniper S.K."/>
            <person name="Young C.R."/>
            <person name="Angers B."/>
            <person name="Qian P.Y."/>
        </authorList>
    </citation>
    <scope>NUCLEOTIDE SEQUENCE</scope>
    <source>
        <strain evidence="3">P08H-3</strain>
    </source>
</reference>
<dbReference type="EMBL" id="JAODUP010000107">
    <property type="protein sequence ID" value="KAK2161950.1"/>
    <property type="molecule type" value="Genomic_DNA"/>
</dbReference>
<dbReference type="GO" id="GO:0031902">
    <property type="term" value="C:late endosome membrane"/>
    <property type="evidence" value="ECO:0007669"/>
    <property type="project" value="TreeGrafter"/>
</dbReference>